<evidence type="ECO:0000259" key="5">
    <source>
        <dbReference type="PROSITE" id="PS50893"/>
    </source>
</evidence>
<dbReference type="PROSITE" id="PS00211">
    <property type="entry name" value="ABC_TRANSPORTER_1"/>
    <property type="match status" value="1"/>
</dbReference>
<dbReference type="FunFam" id="3.40.50.300:FF:000042">
    <property type="entry name" value="Maltose/maltodextrin ABC transporter, ATP-binding protein"/>
    <property type="match status" value="1"/>
</dbReference>
<dbReference type="GO" id="GO:0055052">
    <property type="term" value="C:ATP-binding cassette (ABC) transporter complex, substrate-binding subunit-containing"/>
    <property type="evidence" value="ECO:0007669"/>
    <property type="project" value="TreeGrafter"/>
</dbReference>
<sequence length="385" mass="41598">MAGLNIENVTKRFDEVEVLKGVSLDVADGEFVSLVGPSGCGKSTLLRIIAGLEEQTSGDIKIAGQSVAGLRAADRNLSMVFQSYALYPHLSVAENIAVPLRMRRLTAGQRLPLVGRFMPGSRAQGNTISQDIRTAAERLEIAHLLDRKPGQLSGGQRQRVALGRALVRDPAAFLLDEPLSNLDAKLRVQTRVEIAQLHRSLNATFIYVTHDQVEAMTMSDRIAVMMGGRILQCDTPEVVYDDPDTIEVAEFIGSPKINILPLTQEAEGQLFLFEQGLGLRSATRIDGAVSLGLRPEALHLATENAVLRGTVVHSENLGSEVFVQIDVPGLENRITLRATPAQRASLRMGAQVSLGFDASAALVFDGNGHRVRNIQIATRTAAEVA</sequence>
<dbReference type="GO" id="GO:0016887">
    <property type="term" value="F:ATP hydrolysis activity"/>
    <property type="evidence" value="ECO:0007669"/>
    <property type="project" value="InterPro"/>
</dbReference>
<keyword evidence="6" id="KW-0378">Hydrolase</keyword>
<dbReference type="SUPFAM" id="SSF52540">
    <property type="entry name" value="P-loop containing nucleoside triphosphate hydrolases"/>
    <property type="match status" value="1"/>
</dbReference>
<dbReference type="InterPro" id="IPR013611">
    <property type="entry name" value="Transp-assoc_OB_typ2"/>
</dbReference>
<gene>
    <name evidence="6" type="primary">malK_2</name>
    <name evidence="6" type="ORF">TRL7639_04139</name>
</gene>
<dbReference type="PROSITE" id="PS50893">
    <property type="entry name" value="ABC_TRANSPORTER_2"/>
    <property type="match status" value="1"/>
</dbReference>
<dbReference type="SUPFAM" id="SSF50331">
    <property type="entry name" value="MOP-like"/>
    <property type="match status" value="1"/>
</dbReference>
<dbReference type="InterPro" id="IPR017871">
    <property type="entry name" value="ABC_transporter-like_CS"/>
</dbReference>
<comment type="similarity">
    <text evidence="1">Belongs to the ABC transporter superfamily.</text>
</comment>
<name>A0A1Y5TRL9_9RHOB</name>
<keyword evidence="4 6" id="KW-0067">ATP-binding</keyword>
<dbReference type="GO" id="GO:0008643">
    <property type="term" value="P:carbohydrate transport"/>
    <property type="evidence" value="ECO:0007669"/>
    <property type="project" value="InterPro"/>
</dbReference>
<dbReference type="OrthoDB" id="9802264at2"/>
<dbReference type="GO" id="GO:0005524">
    <property type="term" value="F:ATP binding"/>
    <property type="evidence" value="ECO:0007669"/>
    <property type="project" value="UniProtKB-KW"/>
</dbReference>
<reference evidence="6 7" key="1">
    <citation type="submission" date="2017-03" db="EMBL/GenBank/DDBJ databases">
        <authorList>
            <person name="Afonso C.L."/>
            <person name="Miller P.J."/>
            <person name="Scott M.A."/>
            <person name="Spackman E."/>
            <person name="Goraichik I."/>
            <person name="Dimitrov K.M."/>
            <person name="Suarez D.L."/>
            <person name="Swayne D.E."/>
        </authorList>
    </citation>
    <scope>NUCLEOTIDE SEQUENCE [LARGE SCALE GENOMIC DNA]</scope>
    <source>
        <strain evidence="6 7">CECT 7639</strain>
    </source>
</reference>
<accession>A0A1Y5TRL9</accession>
<dbReference type="EC" id="3.6.3.19" evidence="6"/>
<dbReference type="EMBL" id="FWFO01000005">
    <property type="protein sequence ID" value="SLN70229.1"/>
    <property type="molecule type" value="Genomic_DNA"/>
</dbReference>
<evidence type="ECO:0000313" key="7">
    <source>
        <dbReference type="Proteomes" id="UP000193077"/>
    </source>
</evidence>
<dbReference type="PANTHER" id="PTHR43875">
    <property type="entry name" value="MALTODEXTRIN IMPORT ATP-BINDING PROTEIN MSMX"/>
    <property type="match status" value="1"/>
</dbReference>
<evidence type="ECO:0000256" key="4">
    <source>
        <dbReference type="ARBA" id="ARBA00022840"/>
    </source>
</evidence>
<feature type="domain" description="ABC transporter" evidence="5">
    <location>
        <begin position="4"/>
        <end position="252"/>
    </location>
</feature>
<dbReference type="InterPro" id="IPR015855">
    <property type="entry name" value="ABC_transpr_MalK-like"/>
</dbReference>
<dbReference type="Gene3D" id="2.40.50.140">
    <property type="entry name" value="Nucleic acid-binding proteins"/>
    <property type="match status" value="1"/>
</dbReference>
<keyword evidence="7" id="KW-1185">Reference proteome</keyword>
<organism evidence="6 7">
    <name type="scientific">Falsiruegeria litorea R37</name>
    <dbReference type="NCBI Taxonomy" id="1200284"/>
    <lineage>
        <taxon>Bacteria</taxon>
        <taxon>Pseudomonadati</taxon>
        <taxon>Pseudomonadota</taxon>
        <taxon>Alphaproteobacteria</taxon>
        <taxon>Rhodobacterales</taxon>
        <taxon>Roseobacteraceae</taxon>
        <taxon>Falsiruegeria</taxon>
    </lineage>
</organism>
<keyword evidence="3" id="KW-0547">Nucleotide-binding</keyword>
<dbReference type="Gene3D" id="3.40.50.300">
    <property type="entry name" value="P-loop containing nucleotide triphosphate hydrolases"/>
    <property type="match status" value="1"/>
</dbReference>
<dbReference type="Pfam" id="PF00005">
    <property type="entry name" value="ABC_tran"/>
    <property type="match status" value="1"/>
</dbReference>
<protein>
    <submittedName>
        <fullName evidence="6">Maltose/maltodextrin import ATP-binding protein MalK</fullName>
        <ecNumber evidence="6">3.6.3.19</ecNumber>
    </submittedName>
</protein>
<dbReference type="Gene3D" id="2.40.50.100">
    <property type="match status" value="1"/>
</dbReference>
<keyword evidence="2" id="KW-0813">Transport</keyword>
<dbReference type="InterPro" id="IPR003593">
    <property type="entry name" value="AAA+_ATPase"/>
</dbReference>
<dbReference type="RefSeq" id="WP_085797782.1">
    <property type="nucleotide sequence ID" value="NZ_FWFO01000005.1"/>
</dbReference>
<evidence type="ECO:0000256" key="2">
    <source>
        <dbReference type="ARBA" id="ARBA00022448"/>
    </source>
</evidence>
<dbReference type="InterPro" id="IPR047641">
    <property type="entry name" value="ABC_transpr_MalK/UgpC-like"/>
</dbReference>
<dbReference type="Proteomes" id="UP000193077">
    <property type="component" value="Unassembled WGS sequence"/>
</dbReference>
<dbReference type="InterPro" id="IPR008995">
    <property type="entry name" value="Mo/tungstate-bd_C_term_dom"/>
</dbReference>
<dbReference type="SMART" id="SM00382">
    <property type="entry name" value="AAA"/>
    <property type="match status" value="1"/>
</dbReference>
<dbReference type="InterPro" id="IPR012340">
    <property type="entry name" value="NA-bd_OB-fold"/>
</dbReference>
<dbReference type="InterPro" id="IPR003439">
    <property type="entry name" value="ABC_transporter-like_ATP-bd"/>
</dbReference>
<dbReference type="AlphaFoldDB" id="A0A1Y5TRL9"/>
<evidence type="ECO:0000313" key="6">
    <source>
        <dbReference type="EMBL" id="SLN70229.1"/>
    </source>
</evidence>
<dbReference type="PANTHER" id="PTHR43875:SF1">
    <property type="entry name" value="OSMOPROTECTIVE COMPOUNDS UPTAKE ATP-BINDING PROTEIN GGTA"/>
    <property type="match status" value="1"/>
</dbReference>
<evidence type="ECO:0000256" key="3">
    <source>
        <dbReference type="ARBA" id="ARBA00022741"/>
    </source>
</evidence>
<dbReference type="InterPro" id="IPR027417">
    <property type="entry name" value="P-loop_NTPase"/>
</dbReference>
<evidence type="ECO:0000256" key="1">
    <source>
        <dbReference type="ARBA" id="ARBA00005417"/>
    </source>
</evidence>
<dbReference type="GO" id="GO:0140359">
    <property type="term" value="F:ABC-type transporter activity"/>
    <property type="evidence" value="ECO:0007669"/>
    <property type="project" value="InterPro"/>
</dbReference>
<proteinExistence type="inferred from homology"/>
<dbReference type="Pfam" id="PF08402">
    <property type="entry name" value="TOBE_2"/>
    <property type="match status" value="1"/>
</dbReference>
<dbReference type="CDD" id="cd03301">
    <property type="entry name" value="ABC_MalK_N"/>
    <property type="match status" value="1"/>
</dbReference>